<organism evidence="2 3">
    <name type="scientific">Arthrobotrys flagrans</name>
    <name type="common">Nematode-trapping fungus</name>
    <name type="synonym">Trichothecium flagrans</name>
    <dbReference type="NCBI Taxonomy" id="97331"/>
    <lineage>
        <taxon>Eukaryota</taxon>
        <taxon>Fungi</taxon>
        <taxon>Dikarya</taxon>
        <taxon>Ascomycota</taxon>
        <taxon>Pezizomycotina</taxon>
        <taxon>Orbiliomycetes</taxon>
        <taxon>Orbiliales</taxon>
        <taxon>Orbiliaceae</taxon>
        <taxon>Arthrobotrys</taxon>
    </lineage>
</organism>
<feature type="compositionally biased region" description="Basic residues" evidence="1">
    <location>
        <begin position="313"/>
        <end position="323"/>
    </location>
</feature>
<feature type="compositionally biased region" description="Basic and acidic residues" evidence="1">
    <location>
        <begin position="271"/>
        <end position="304"/>
    </location>
</feature>
<evidence type="ECO:0000313" key="2">
    <source>
        <dbReference type="EMBL" id="RVD87942.1"/>
    </source>
</evidence>
<gene>
    <name evidence="2" type="ORF">DFL_002144</name>
</gene>
<feature type="region of interest" description="Disordered" evidence="1">
    <location>
        <begin position="209"/>
        <end position="344"/>
    </location>
</feature>
<evidence type="ECO:0000256" key="1">
    <source>
        <dbReference type="SAM" id="MobiDB-lite"/>
    </source>
</evidence>
<dbReference type="OrthoDB" id="5383051at2759"/>
<evidence type="ECO:0000313" key="3">
    <source>
        <dbReference type="Proteomes" id="UP000283090"/>
    </source>
</evidence>
<feature type="compositionally biased region" description="Basic and acidic residues" evidence="1">
    <location>
        <begin position="325"/>
        <end position="344"/>
    </location>
</feature>
<feature type="region of interest" description="Disordered" evidence="1">
    <location>
        <begin position="388"/>
        <end position="409"/>
    </location>
</feature>
<dbReference type="AlphaFoldDB" id="A0A437AA03"/>
<reference evidence="2 3" key="1">
    <citation type="submission" date="2019-01" db="EMBL/GenBank/DDBJ databases">
        <title>Intercellular communication is required for trap formation in the nematode-trapping fungus Duddingtonia flagrans.</title>
        <authorList>
            <person name="Youssar L."/>
            <person name="Wernet V."/>
            <person name="Hensel N."/>
            <person name="Hildebrandt H.-G."/>
            <person name="Fischer R."/>
        </authorList>
    </citation>
    <scope>NUCLEOTIDE SEQUENCE [LARGE SCALE GENOMIC DNA]</scope>
    <source>
        <strain evidence="2 3">CBS H-5679</strain>
    </source>
</reference>
<dbReference type="VEuPathDB" id="FungiDB:DFL_002144"/>
<comment type="caution">
    <text evidence="2">The sequence shown here is derived from an EMBL/GenBank/DDBJ whole genome shotgun (WGS) entry which is preliminary data.</text>
</comment>
<name>A0A437AA03_ARTFL</name>
<dbReference type="STRING" id="97331.A0A437AA03"/>
<keyword evidence="3" id="KW-1185">Reference proteome</keyword>
<protein>
    <submittedName>
        <fullName evidence="2">Uncharacterized protein</fullName>
    </submittedName>
</protein>
<sequence>MPPASLKFERLCAGSYEANASTEAKCPRPEQARPITLSTYYEAKGRSKPKRFVAIDFTNWKKRGCRLVIPAENVVFNLLDDDVVYIACDQTKRVGKMMLYIANESSIAGDFSTYTSVDTTTQRGQEQDLTETPPRIIRLKPVDLRDVTRKVIILRGCTSSSQDQQGFFKDLDRDRDPKKVQFVQKMLNLREWYWDSEIEAETIRKDAQRERRLSAKKKKGTFHMPGSSPQGEKRGADFSTDSDSNHATPSRKPPRKRHSLGLGDLPMRTQEANRRDSQNHGQHNETQRRDSDVEIEEVQDRKGGDISFYIRGSRARRGSRGGRRGASERKIVSESVHDTPRSDRVIDNQMDIFEDPPGDTTTELTSESTYQAPLSDGELLGVENLQLGPNRGSRAGGYGRECGSNPGHS</sequence>
<proteinExistence type="predicted"/>
<feature type="compositionally biased region" description="Polar residues" evidence="1">
    <location>
        <begin position="239"/>
        <end position="248"/>
    </location>
</feature>
<dbReference type="EMBL" id="SAEB01000003">
    <property type="protein sequence ID" value="RVD87942.1"/>
    <property type="molecule type" value="Genomic_DNA"/>
</dbReference>
<dbReference type="Proteomes" id="UP000283090">
    <property type="component" value="Unassembled WGS sequence"/>
</dbReference>
<dbReference type="GeneID" id="93584455"/>
<dbReference type="RefSeq" id="XP_067493486.1">
    <property type="nucleotide sequence ID" value="XM_067630888.1"/>
</dbReference>
<accession>A0A437AA03</accession>